<reference evidence="1 2" key="1">
    <citation type="submission" date="2023-06" db="EMBL/GenBank/DDBJ databases">
        <title>Roseiconus lacunae JC819 isolated from Gulf of Mannar region, Tamil Nadu.</title>
        <authorList>
            <person name="Pk S."/>
            <person name="Ch S."/>
            <person name="Ch V.R."/>
        </authorList>
    </citation>
    <scope>NUCLEOTIDE SEQUENCE [LARGE SCALE GENOMIC DNA]</scope>
    <source>
        <strain evidence="1 2">JC819</strain>
    </source>
</reference>
<name>A0ABT7PLS9_9BACT</name>
<dbReference type="Proteomes" id="UP001239462">
    <property type="component" value="Unassembled WGS sequence"/>
</dbReference>
<evidence type="ECO:0000313" key="1">
    <source>
        <dbReference type="EMBL" id="MDM4017458.1"/>
    </source>
</evidence>
<protein>
    <submittedName>
        <fullName evidence="1">Uncharacterized protein</fullName>
    </submittedName>
</protein>
<dbReference type="EMBL" id="JASZZN010000014">
    <property type="protein sequence ID" value="MDM4017458.1"/>
    <property type="molecule type" value="Genomic_DNA"/>
</dbReference>
<organism evidence="1 2">
    <name type="scientific">Roseiconus lacunae</name>
    <dbReference type="NCBI Taxonomy" id="2605694"/>
    <lineage>
        <taxon>Bacteria</taxon>
        <taxon>Pseudomonadati</taxon>
        <taxon>Planctomycetota</taxon>
        <taxon>Planctomycetia</taxon>
        <taxon>Pirellulales</taxon>
        <taxon>Pirellulaceae</taxon>
        <taxon>Roseiconus</taxon>
    </lineage>
</organism>
<keyword evidence="2" id="KW-1185">Reference proteome</keyword>
<comment type="caution">
    <text evidence="1">The sequence shown here is derived from an EMBL/GenBank/DDBJ whole genome shotgun (WGS) entry which is preliminary data.</text>
</comment>
<dbReference type="RefSeq" id="WP_289164924.1">
    <property type="nucleotide sequence ID" value="NZ_JASZZN010000014.1"/>
</dbReference>
<accession>A0ABT7PLS9</accession>
<evidence type="ECO:0000313" key="2">
    <source>
        <dbReference type="Proteomes" id="UP001239462"/>
    </source>
</evidence>
<sequence length="70" mass="7826">MNHPTAANAPDDFELTVETLDAWELELDQFATQITRRLNDLAEQCGPQTTTEATDAFDTLQALHNHSGQR</sequence>
<gene>
    <name evidence="1" type="ORF">QTN89_18560</name>
</gene>
<proteinExistence type="predicted"/>